<dbReference type="Proteomes" id="UP001168821">
    <property type="component" value="Unassembled WGS sequence"/>
</dbReference>
<dbReference type="AlphaFoldDB" id="A0AA38MD23"/>
<name>A0AA38MD23_9CUCU</name>
<proteinExistence type="predicted"/>
<dbReference type="EMBL" id="JALNTZ010000005">
    <property type="protein sequence ID" value="KAJ3651952.1"/>
    <property type="molecule type" value="Genomic_DNA"/>
</dbReference>
<comment type="caution">
    <text evidence="1">The sequence shown here is derived from an EMBL/GenBank/DDBJ whole genome shotgun (WGS) entry which is preliminary data.</text>
</comment>
<reference evidence="1" key="1">
    <citation type="journal article" date="2023" name="G3 (Bethesda)">
        <title>Whole genome assemblies of Zophobas morio and Tenebrio molitor.</title>
        <authorList>
            <person name="Kaur S."/>
            <person name="Stinson S.A."/>
            <person name="diCenzo G.C."/>
        </authorList>
    </citation>
    <scope>NUCLEOTIDE SEQUENCE</scope>
    <source>
        <strain evidence="1">QUZm001</strain>
    </source>
</reference>
<dbReference type="GO" id="GO:0000775">
    <property type="term" value="C:chromosome, centromeric region"/>
    <property type="evidence" value="ECO:0007669"/>
    <property type="project" value="InterPro"/>
</dbReference>
<organism evidence="1 2">
    <name type="scientific">Zophobas morio</name>
    <dbReference type="NCBI Taxonomy" id="2755281"/>
    <lineage>
        <taxon>Eukaryota</taxon>
        <taxon>Metazoa</taxon>
        <taxon>Ecdysozoa</taxon>
        <taxon>Arthropoda</taxon>
        <taxon>Hexapoda</taxon>
        <taxon>Insecta</taxon>
        <taxon>Pterygota</taxon>
        <taxon>Neoptera</taxon>
        <taxon>Endopterygota</taxon>
        <taxon>Coleoptera</taxon>
        <taxon>Polyphaga</taxon>
        <taxon>Cucujiformia</taxon>
        <taxon>Tenebrionidae</taxon>
        <taxon>Zophobas</taxon>
    </lineage>
</organism>
<gene>
    <name evidence="1" type="ORF">Zmor_017956</name>
</gene>
<evidence type="ECO:0000313" key="1">
    <source>
        <dbReference type="EMBL" id="KAJ3651952.1"/>
    </source>
</evidence>
<keyword evidence="2" id="KW-1185">Reference proteome</keyword>
<evidence type="ECO:0000313" key="2">
    <source>
        <dbReference type="Proteomes" id="UP001168821"/>
    </source>
</evidence>
<dbReference type="Pfam" id="PF05859">
    <property type="entry name" value="Mis12"/>
    <property type="match status" value="1"/>
</dbReference>
<dbReference type="GO" id="GO:0000278">
    <property type="term" value="P:mitotic cell cycle"/>
    <property type="evidence" value="ECO:0007669"/>
    <property type="project" value="InterPro"/>
</dbReference>
<accession>A0AA38MD23</accession>
<evidence type="ECO:0008006" key="3">
    <source>
        <dbReference type="Google" id="ProtNLM"/>
    </source>
</evidence>
<sequence length="208" mass="24997">MAEAEEYIQDEQELYHFHFNWKQLYEDFLELNISMMYDSVQLLQDMLLSKFPEDVDEIKTQITKLMDMYITNSREPLEKFRETVKQIFTLPPNVVLPGLTEEKMVTTQEFQQLKVEVDKLEQQLIEEVYYKAQLKKEMKKFEHIQPLSEKVDEILNFYENNKPKPGTKAVEELFEALKTCEKFYYSKRCNDEDKSDVQDDFGLFTEYS</sequence>
<dbReference type="InterPro" id="IPR008685">
    <property type="entry name" value="Centromere_Mis12"/>
</dbReference>
<dbReference type="GO" id="GO:0005634">
    <property type="term" value="C:nucleus"/>
    <property type="evidence" value="ECO:0007669"/>
    <property type="project" value="InterPro"/>
</dbReference>
<protein>
    <recommendedName>
        <fullName evidence="3">Protein MIS12 homolog</fullName>
    </recommendedName>
</protein>